<comment type="caution">
    <text evidence="3">The sequence shown here is derived from an EMBL/GenBank/DDBJ whole genome shotgun (WGS) entry which is preliminary data.</text>
</comment>
<dbReference type="SMART" id="SM00465">
    <property type="entry name" value="GIYc"/>
    <property type="match status" value="1"/>
</dbReference>
<dbReference type="SUPFAM" id="SSF82771">
    <property type="entry name" value="GIY-YIG endonuclease"/>
    <property type="match status" value="1"/>
</dbReference>
<feature type="domain" description="GIY-YIG" evidence="2">
    <location>
        <begin position="1"/>
        <end position="77"/>
    </location>
</feature>
<dbReference type="EMBL" id="NWVC01000004">
    <property type="protein sequence ID" value="PCG14228.1"/>
    <property type="molecule type" value="Genomic_DNA"/>
</dbReference>
<dbReference type="PANTHER" id="PTHR34477:SF5">
    <property type="entry name" value="BSL5627 PROTEIN"/>
    <property type="match status" value="1"/>
</dbReference>
<proteinExistence type="inferred from homology"/>
<sequence>MPWVYVMTNAPSGTLYIGVTAHLAARVMQHREGRGSGFCREHGLTRLVHVEEHATMLDAIAREKALKKWKRGWKLNLIGRTNPDWHDLWDVINM</sequence>
<name>A0A2A4I7X0_9SPHN</name>
<dbReference type="Gene3D" id="3.40.1440.10">
    <property type="entry name" value="GIY-YIG endonuclease"/>
    <property type="match status" value="1"/>
</dbReference>
<evidence type="ECO:0000259" key="2">
    <source>
        <dbReference type="PROSITE" id="PS50164"/>
    </source>
</evidence>
<dbReference type="CDD" id="cd10448">
    <property type="entry name" value="GIY-YIG_unchar_3"/>
    <property type="match status" value="1"/>
</dbReference>
<dbReference type="Proteomes" id="UP000218323">
    <property type="component" value="Unassembled WGS sequence"/>
</dbReference>
<gene>
    <name evidence="3" type="ORF">COA07_10555</name>
</gene>
<reference evidence="3 4" key="1">
    <citation type="submission" date="2017-09" db="EMBL/GenBank/DDBJ databases">
        <title>Sphingomonas adhaesiva DSM 7418, whole genome shotgun sequence.</title>
        <authorList>
            <person name="Feng G."/>
            <person name="Zhu H."/>
        </authorList>
    </citation>
    <scope>NUCLEOTIDE SEQUENCE [LARGE SCALE GENOMIC DNA]</scope>
    <source>
        <strain evidence="3 4">DSM 7418</strain>
    </source>
</reference>
<keyword evidence="4" id="KW-1185">Reference proteome</keyword>
<evidence type="ECO:0000313" key="3">
    <source>
        <dbReference type="EMBL" id="PCG14228.1"/>
    </source>
</evidence>
<accession>A0A2A4I7X0</accession>
<dbReference type="InterPro" id="IPR050190">
    <property type="entry name" value="UPF0213_domain"/>
</dbReference>
<dbReference type="PROSITE" id="PS50164">
    <property type="entry name" value="GIY_YIG"/>
    <property type="match status" value="1"/>
</dbReference>
<dbReference type="AlphaFoldDB" id="A0A2A4I7X0"/>
<dbReference type="InterPro" id="IPR035901">
    <property type="entry name" value="GIY-YIG_endonuc_sf"/>
</dbReference>
<dbReference type="Pfam" id="PF01541">
    <property type="entry name" value="GIY-YIG"/>
    <property type="match status" value="1"/>
</dbReference>
<protein>
    <submittedName>
        <fullName evidence="3">Excinuclease ABC subunit C</fullName>
    </submittedName>
</protein>
<comment type="similarity">
    <text evidence="1">Belongs to the UPF0213 family.</text>
</comment>
<evidence type="ECO:0000256" key="1">
    <source>
        <dbReference type="ARBA" id="ARBA00007435"/>
    </source>
</evidence>
<dbReference type="PANTHER" id="PTHR34477">
    <property type="entry name" value="UPF0213 PROTEIN YHBQ"/>
    <property type="match status" value="1"/>
</dbReference>
<organism evidence="3 4">
    <name type="scientific">Sphingomonas adhaesiva</name>
    <dbReference type="NCBI Taxonomy" id="28212"/>
    <lineage>
        <taxon>Bacteria</taxon>
        <taxon>Pseudomonadati</taxon>
        <taxon>Pseudomonadota</taxon>
        <taxon>Alphaproteobacteria</taxon>
        <taxon>Sphingomonadales</taxon>
        <taxon>Sphingomonadaceae</taxon>
        <taxon>Sphingomonas</taxon>
    </lineage>
</organism>
<dbReference type="RefSeq" id="WP_066711738.1">
    <property type="nucleotide sequence ID" value="NZ_JBHIWA010000082.1"/>
</dbReference>
<evidence type="ECO:0000313" key="4">
    <source>
        <dbReference type="Proteomes" id="UP000218323"/>
    </source>
</evidence>
<dbReference type="InterPro" id="IPR000305">
    <property type="entry name" value="GIY-YIG_endonuc"/>
</dbReference>